<dbReference type="PANTHER" id="PTHR21621:SF0">
    <property type="entry name" value="BETA-CITRYLGLUTAMATE SYNTHASE B-RELATED"/>
    <property type="match status" value="1"/>
</dbReference>
<dbReference type="PANTHER" id="PTHR21621">
    <property type="entry name" value="RIBOSOMAL PROTEIN S6 MODIFICATION PROTEIN"/>
    <property type="match status" value="1"/>
</dbReference>
<dbReference type="GO" id="GO:0009432">
    <property type="term" value="P:SOS response"/>
    <property type="evidence" value="ECO:0007669"/>
    <property type="project" value="TreeGrafter"/>
</dbReference>
<keyword evidence="2" id="KW-1185">Reference proteome</keyword>
<protein>
    <recommendedName>
        <fullName evidence="3">ATP-grasp domain-containing protein</fullName>
    </recommendedName>
</protein>
<sequence length="362" mass="38849">MKFVVVGNPGNRRVAMFADAVRTAGLPPAKVLSWREILAGTCAVPTDSVVRVDSPGEDEHVDRLLRGPLAHPYRADGSGAWYEGFTRALRRLGETVEGTPGARLLNDLDDVAVMFDKRRCHEVLTQAGCPVPPTIGDVDGYESLREKMLERRWSKVFVKPAHGSSASGVVALTAVGSRVAATTSVAVTPDGLMNSLRVQTYRDEQAATLIDRLCADPVHVERWFPKASLGGRSIDLRVVVIAGKATHAVVRASSHPITNLHLGGARVDVAELRAVIGAARWREWLDTCEKTAAQFSRTLMVGVDLLPGMGWRRHVVGEVNAFGDLLPRLTGLPDGPAAGMTTYEAQIAACVGKLATAPSDQP</sequence>
<evidence type="ECO:0008006" key="3">
    <source>
        <dbReference type="Google" id="ProtNLM"/>
    </source>
</evidence>
<dbReference type="OrthoDB" id="9789963at2"/>
<dbReference type="NCBIfam" id="NF038074">
    <property type="entry name" value="fam_STM4014"/>
    <property type="match status" value="1"/>
</dbReference>
<dbReference type="Proteomes" id="UP000063699">
    <property type="component" value="Chromosome"/>
</dbReference>
<dbReference type="SUPFAM" id="SSF56059">
    <property type="entry name" value="Glutathione synthetase ATP-binding domain-like"/>
    <property type="match status" value="1"/>
</dbReference>
<dbReference type="InterPro" id="IPR047778">
    <property type="entry name" value="STM4014-like"/>
</dbReference>
<evidence type="ECO:0000313" key="2">
    <source>
        <dbReference type="Proteomes" id="UP000063699"/>
    </source>
</evidence>
<organism evidence="1 2">
    <name type="scientific">Kibdelosporangium phytohabitans</name>
    <dbReference type="NCBI Taxonomy" id="860235"/>
    <lineage>
        <taxon>Bacteria</taxon>
        <taxon>Bacillati</taxon>
        <taxon>Actinomycetota</taxon>
        <taxon>Actinomycetes</taxon>
        <taxon>Pseudonocardiales</taxon>
        <taxon>Pseudonocardiaceae</taxon>
        <taxon>Kibdelosporangium</taxon>
    </lineage>
</organism>
<dbReference type="GO" id="GO:0005737">
    <property type="term" value="C:cytoplasm"/>
    <property type="evidence" value="ECO:0007669"/>
    <property type="project" value="TreeGrafter"/>
</dbReference>
<gene>
    <name evidence="1" type="ORF">AOZ06_34570</name>
</gene>
<dbReference type="AlphaFoldDB" id="A0A0N9I5F0"/>
<dbReference type="EMBL" id="CP012752">
    <property type="protein sequence ID" value="ALG11321.1"/>
    <property type="molecule type" value="Genomic_DNA"/>
</dbReference>
<evidence type="ECO:0000313" key="1">
    <source>
        <dbReference type="EMBL" id="ALG11321.1"/>
    </source>
</evidence>
<reference evidence="1 2" key="1">
    <citation type="submission" date="2015-07" db="EMBL/GenBank/DDBJ databases">
        <title>Genome sequencing of Kibdelosporangium phytohabitans.</title>
        <authorList>
            <person name="Qin S."/>
            <person name="Xing K."/>
        </authorList>
    </citation>
    <scope>NUCLEOTIDE SEQUENCE [LARGE SCALE GENOMIC DNA]</scope>
    <source>
        <strain evidence="1 2">KLBMP1111</strain>
    </source>
</reference>
<accession>A0A0N9I5F0</accession>
<dbReference type="Gene3D" id="3.30.470.20">
    <property type="entry name" value="ATP-grasp fold, B domain"/>
    <property type="match status" value="1"/>
</dbReference>
<name>A0A0N9I5F0_9PSEU</name>
<proteinExistence type="predicted"/>
<dbReference type="KEGG" id="kphy:AOZ06_34570"/>
<dbReference type="GO" id="GO:0018169">
    <property type="term" value="F:ribosomal S6-glutamic acid ligase activity"/>
    <property type="evidence" value="ECO:0007669"/>
    <property type="project" value="TreeGrafter"/>
</dbReference>
<dbReference type="STRING" id="860235.AOZ06_34570"/>
<dbReference type="RefSeq" id="WP_054293222.1">
    <property type="nucleotide sequence ID" value="NZ_CP012752.1"/>
</dbReference>